<dbReference type="STRING" id="742823.HMPREF9465_01005"/>
<dbReference type="Gene3D" id="1.10.10.160">
    <property type="match status" value="1"/>
</dbReference>
<evidence type="ECO:0000256" key="5">
    <source>
        <dbReference type="ARBA" id="ARBA00022806"/>
    </source>
</evidence>
<dbReference type="GO" id="GO:0006310">
    <property type="term" value="P:DNA recombination"/>
    <property type="evidence" value="ECO:0007669"/>
    <property type="project" value="TreeGrafter"/>
</dbReference>
<keyword evidence="12" id="KW-1185">Reference proteome</keyword>
<dbReference type="EMBL" id="ADMG01000027">
    <property type="protein sequence ID" value="EKB31394.1"/>
    <property type="molecule type" value="Genomic_DNA"/>
</dbReference>
<dbReference type="GO" id="GO:0009338">
    <property type="term" value="C:exodeoxyribonuclease V complex"/>
    <property type="evidence" value="ECO:0007669"/>
    <property type="project" value="InterPro"/>
</dbReference>
<dbReference type="OrthoDB" id="9762834at2"/>
<dbReference type="eggNOG" id="COG1330">
    <property type="taxonomic scope" value="Bacteria"/>
</dbReference>
<dbReference type="GO" id="GO:0003677">
    <property type="term" value="F:DNA binding"/>
    <property type="evidence" value="ECO:0007669"/>
    <property type="project" value="UniProtKB-KW"/>
</dbReference>
<keyword evidence="6" id="KW-0269">Exonuclease</keyword>
<evidence type="ECO:0000259" key="10">
    <source>
        <dbReference type="Pfam" id="PF17946"/>
    </source>
</evidence>
<dbReference type="Gene3D" id="3.40.50.10930">
    <property type="match status" value="1"/>
</dbReference>
<dbReference type="PANTHER" id="PTHR30591">
    <property type="entry name" value="RECBCD ENZYME SUBUNIT RECC"/>
    <property type="match status" value="1"/>
</dbReference>
<dbReference type="PIRSF" id="PIRSF000980">
    <property type="entry name" value="RecC"/>
    <property type="match status" value="1"/>
</dbReference>
<dbReference type="GO" id="GO:0004386">
    <property type="term" value="F:helicase activity"/>
    <property type="evidence" value="ECO:0007669"/>
    <property type="project" value="UniProtKB-KW"/>
</dbReference>
<dbReference type="SUPFAM" id="SSF52540">
    <property type="entry name" value="P-loop containing nucleoside triphosphate hydrolases"/>
    <property type="match status" value="2"/>
</dbReference>
<accession>K1KI25</accession>
<evidence type="ECO:0000313" key="12">
    <source>
        <dbReference type="Proteomes" id="UP000005835"/>
    </source>
</evidence>
<dbReference type="Pfam" id="PF17946">
    <property type="entry name" value="RecC_C"/>
    <property type="match status" value="1"/>
</dbReference>
<keyword evidence="8" id="KW-0238">DNA-binding</keyword>
<dbReference type="Pfam" id="PF04257">
    <property type="entry name" value="Exonuc_V_gamma"/>
    <property type="match status" value="1"/>
</dbReference>
<evidence type="ECO:0000256" key="8">
    <source>
        <dbReference type="ARBA" id="ARBA00023125"/>
    </source>
</evidence>
<dbReference type="Gene3D" id="3.40.50.300">
    <property type="entry name" value="P-loop containing nucleotide triphosphate hydrolases"/>
    <property type="match status" value="2"/>
</dbReference>
<dbReference type="InterPro" id="IPR013986">
    <property type="entry name" value="DExx_box_DNA_helicase_dom_sf"/>
</dbReference>
<dbReference type="Proteomes" id="UP000005835">
    <property type="component" value="Unassembled WGS sequence"/>
</dbReference>
<dbReference type="PATRIC" id="fig|742823.3.peg.989"/>
<dbReference type="InterPro" id="IPR041500">
    <property type="entry name" value="RecC_C"/>
</dbReference>
<dbReference type="GO" id="GO:0005524">
    <property type="term" value="F:ATP binding"/>
    <property type="evidence" value="ECO:0007669"/>
    <property type="project" value="UniProtKB-KW"/>
</dbReference>
<sequence length="1200" mass="133831">MIHTVYSNSYEVLRVCLMNNIEALGVSTGGSGGASLFERAFEKVPVITPNNAVEEDLRRAVADRDGICAGIDFMKLSSWMGFFSKEPMANIVGNEADWMIWDLLRRTGSGSFREGPGRERLRHYLEGRSDEDVWHLARRIAEVFVVYSTYRLDWVLDWLGMHPEMLNDTDARTTEQKVLERHPDFAWQRDLWRELASRPSWRGRRFLEGFPDMLRRLAASGGSKRVKLENDFTVTLPDALHVFVPFVVPPVMLPIIKAYAASGRDVWFYLLNPTSEYWYDLLPRRLFDWKNAPEGAELDGHPLLADNGGSTRANIDRIWRFTAAPDTAAGLSELGVSEELDEDTVSRLPQGTRRFLSSDFLKGYAGRHQEIRADMAVANDSYYIERNSTDLLSRVQDSILNLDADLKKTGGGAPLFREDDRSIRFMRSPTPTRELEALADWLHAQFAADPGLGPDDVLVVTPDISTAAPLIANVFDSLPPERRIEWRISGLSGFEADKAAQAVLGLVELVTGRATLESFEAWIALPHVAKRFGFTSETVPMLGTWLRAAGYRYGLSDAHLRNLDPVTHANVRDMTLSRAVERLVMGFALPASEGDPLFDTLPVRGTEEDGWKDVSEEPGLLDAVSRLAASLEGFRLRTEKAAAPEAWTTWLADATAVFFRDDEGGAFNRIRNAAATLREEIERAGVTEIPFGIFMKSLELAQETSPGGGMPTPRVTFTGMSQLRPLPYKIIAVVGLNEDCAFPGNPHRQEFDLMAHAARRGDRDSRRDNRNVFLDILLAARRTLLISYVCGTGAGSAERQPSVVAQELREWLLTFAPGRAERRRAEALLTVNVPLNAYSTESFRDAGRGWRSHDPALFEALRKAVSAGYAATEQKFADTGLEVFRRTEVSVREICDFWKAPARKTLAAAGVRLPDEAGDDERGMMPPDDGLSSWMRRNEALEAAASGDCANWLRRTACDPRFGAEGIRDWLSEDAAAYAARVEELRIEAAVGRELPEEDLEIDLGEGFPRVTMRLRGVYESGDVRRFVRATVSKGTGNPVTLAFTEFIAACALERVDEGAIIAGWTKELGNGVKEPKDDTNPEKLVTIAFKAYSADEARRILRALLRPCLAAAASAAQGVDTFGDYGEEDESADLILWRGGDLDRMRRVADERRKMRFELFKKKLLKKTQDEKLVAAFEEKVDEALKAMAEPTQDDQQDD</sequence>
<keyword evidence="9" id="KW-0234">DNA repair</keyword>
<dbReference type="GO" id="GO:0006281">
    <property type="term" value="P:DNA repair"/>
    <property type="evidence" value="ECO:0007669"/>
    <property type="project" value="UniProtKB-KW"/>
</dbReference>
<dbReference type="InterPro" id="IPR027417">
    <property type="entry name" value="P-loop_NTPase"/>
</dbReference>
<dbReference type="RefSeq" id="WP_005434739.1">
    <property type="nucleotide sequence ID" value="NZ_JH815515.1"/>
</dbReference>
<evidence type="ECO:0000256" key="6">
    <source>
        <dbReference type="ARBA" id="ARBA00022839"/>
    </source>
</evidence>
<feature type="domain" description="RecC C-terminal" evidence="10">
    <location>
        <begin position="887"/>
        <end position="1107"/>
    </location>
</feature>
<keyword evidence="5" id="KW-0347">Helicase</keyword>
<protein>
    <submittedName>
        <fullName evidence="11">Exodeoxyribonuclease V, gamma subunit</fullName>
    </submittedName>
</protein>
<keyword evidence="3" id="KW-0227">DNA damage</keyword>
<proteinExistence type="predicted"/>
<dbReference type="PANTHER" id="PTHR30591:SF1">
    <property type="entry name" value="RECBCD ENZYME SUBUNIT RECC"/>
    <property type="match status" value="1"/>
</dbReference>
<name>K1KI25_9BURK</name>
<dbReference type="GO" id="GO:0008854">
    <property type="term" value="F:exodeoxyribonuclease V activity"/>
    <property type="evidence" value="ECO:0007669"/>
    <property type="project" value="InterPro"/>
</dbReference>
<evidence type="ECO:0000256" key="2">
    <source>
        <dbReference type="ARBA" id="ARBA00022741"/>
    </source>
</evidence>
<evidence type="ECO:0000313" key="11">
    <source>
        <dbReference type="EMBL" id="EKB31394.1"/>
    </source>
</evidence>
<evidence type="ECO:0000256" key="1">
    <source>
        <dbReference type="ARBA" id="ARBA00022722"/>
    </source>
</evidence>
<gene>
    <name evidence="11" type="ORF">HMPREF9465_01005</name>
</gene>
<dbReference type="InterPro" id="IPR006697">
    <property type="entry name" value="RecC"/>
</dbReference>
<evidence type="ECO:0000256" key="3">
    <source>
        <dbReference type="ARBA" id="ARBA00022763"/>
    </source>
</evidence>
<keyword evidence="1" id="KW-0540">Nuclease</keyword>
<reference evidence="11 12" key="1">
    <citation type="submission" date="2012-05" db="EMBL/GenBank/DDBJ databases">
        <title>The Genome Sequence of Sutterella wadsworthensis 2_1_59BFAA.</title>
        <authorList>
            <consortium name="The Broad Institute Genome Sequencing Platform"/>
            <person name="Earl A."/>
            <person name="Ward D."/>
            <person name="Feldgarden M."/>
            <person name="Gevers D."/>
            <person name="Daigneault M."/>
            <person name="Strauss J."/>
            <person name="Allen-Vercoe E."/>
            <person name="Walker B."/>
            <person name="Young S.K."/>
            <person name="Zeng Q."/>
            <person name="Gargeya S."/>
            <person name="Fitzgerald M."/>
            <person name="Haas B."/>
            <person name="Abouelleil A."/>
            <person name="Alvarado L."/>
            <person name="Arachchi H.M."/>
            <person name="Berlin A.M."/>
            <person name="Chapman S.B."/>
            <person name="Goldberg J."/>
            <person name="Griggs A."/>
            <person name="Gujja S."/>
            <person name="Hansen M."/>
            <person name="Howarth C."/>
            <person name="Imamovic A."/>
            <person name="Larimer J."/>
            <person name="McCowen C."/>
            <person name="Montmayeur A."/>
            <person name="Murphy C."/>
            <person name="Neiman D."/>
            <person name="Pearson M."/>
            <person name="Priest M."/>
            <person name="Roberts A."/>
            <person name="Saif S."/>
            <person name="Shea T."/>
            <person name="Sisk P."/>
            <person name="Sykes S."/>
            <person name="Wortman J."/>
            <person name="Nusbaum C."/>
            <person name="Birren B."/>
        </authorList>
    </citation>
    <scope>NUCLEOTIDE SEQUENCE [LARGE SCALE GENOMIC DNA]</scope>
    <source>
        <strain evidence="11 12">2_1_59BFAA</strain>
    </source>
</reference>
<comment type="caution">
    <text evidence="11">The sequence shown here is derived from an EMBL/GenBank/DDBJ whole genome shotgun (WGS) entry which is preliminary data.</text>
</comment>
<evidence type="ECO:0000256" key="7">
    <source>
        <dbReference type="ARBA" id="ARBA00022840"/>
    </source>
</evidence>
<keyword evidence="4" id="KW-0378">Hydrolase</keyword>
<evidence type="ECO:0000256" key="9">
    <source>
        <dbReference type="ARBA" id="ARBA00023204"/>
    </source>
</evidence>
<keyword evidence="7" id="KW-0067">ATP-binding</keyword>
<evidence type="ECO:0000256" key="4">
    <source>
        <dbReference type="ARBA" id="ARBA00022801"/>
    </source>
</evidence>
<organism evidence="11 12">
    <name type="scientific">Sutterella wadsworthensis 2_1_59BFAA</name>
    <dbReference type="NCBI Taxonomy" id="742823"/>
    <lineage>
        <taxon>Bacteria</taxon>
        <taxon>Pseudomonadati</taxon>
        <taxon>Pseudomonadota</taxon>
        <taxon>Betaproteobacteria</taxon>
        <taxon>Burkholderiales</taxon>
        <taxon>Sutterellaceae</taxon>
        <taxon>Sutterella</taxon>
    </lineage>
</organism>
<dbReference type="AlphaFoldDB" id="K1KI25"/>
<dbReference type="HOGENOM" id="CLU_272129_0_0_4"/>
<keyword evidence="2" id="KW-0547">Nucleotide-binding</keyword>